<dbReference type="Proteomes" id="UP000094469">
    <property type="component" value="Unassembled WGS sequence"/>
</dbReference>
<dbReference type="PANTHER" id="PTHR42756">
    <property type="entry name" value="TRANSCRIPTIONAL REGULATOR, MARR"/>
    <property type="match status" value="1"/>
</dbReference>
<dbReference type="InterPro" id="IPR011991">
    <property type="entry name" value="ArsR-like_HTH"/>
</dbReference>
<dbReference type="SMART" id="SM00347">
    <property type="entry name" value="HTH_MARR"/>
    <property type="match status" value="1"/>
</dbReference>
<dbReference type="InterPro" id="IPR036390">
    <property type="entry name" value="WH_DNA-bd_sf"/>
</dbReference>
<proteinExistence type="predicted"/>
<comment type="caution">
    <text evidence="5">The sequence shown here is derived from an EMBL/GenBank/DDBJ whole genome shotgun (WGS) entry which is preliminary data.</text>
</comment>
<evidence type="ECO:0000256" key="1">
    <source>
        <dbReference type="ARBA" id="ARBA00023015"/>
    </source>
</evidence>
<dbReference type="CDD" id="cd00090">
    <property type="entry name" value="HTH_ARSR"/>
    <property type="match status" value="1"/>
</dbReference>
<protein>
    <submittedName>
        <fullName evidence="5">Transcriptional regulator</fullName>
    </submittedName>
</protein>
<accession>A0A1E5HBH8</accession>
<evidence type="ECO:0000313" key="6">
    <source>
        <dbReference type="Proteomes" id="UP000094469"/>
    </source>
</evidence>
<dbReference type="OrthoDB" id="158803at2"/>
<keyword evidence="3" id="KW-0804">Transcription</keyword>
<dbReference type="PROSITE" id="PS50995">
    <property type="entry name" value="HTH_MARR_2"/>
    <property type="match status" value="1"/>
</dbReference>
<organism evidence="5 6">
    <name type="scientific">Enterococcus ureilyticus</name>
    <dbReference type="NCBI Taxonomy" id="1131292"/>
    <lineage>
        <taxon>Bacteria</taxon>
        <taxon>Bacillati</taxon>
        <taxon>Bacillota</taxon>
        <taxon>Bacilli</taxon>
        <taxon>Lactobacillales</taxon>
        <taxon>Enterococcaceae</taxon>
        <taxon>Enterococcus</taxon>
    </lineage>
</organism>
<dbReference type="Gene3D" id="1.10.10.10">
    <property type="entry name" value="Winged helix-like DNA-binding domain superfamily/Winged helix DNA-binding domain"/>
    <property type="match status" value="1"/>
</dbReference>
<dbReference type="Pfam" id="PF12802">
    <property type="entry name" value="MarR_2"/>
    <property type="match status" value="1"/>
</dbReference>
<feature type="domain" description="HTH marR-type" evidence="4">
    <location>
        <begin position="1"/>
        <end position="140"/>
    </location>
</feature>
<sequence>MEKLSFTEKVKLSCWMSILQFVQKSNVQSNEFLKQYDLNASKFDMLHQIQENQPITQKELGEKLLISKGGVSQMIKQFEADGWITRQQEWKEKYISLTARGQKQLDSCFIAQSKQQAAAFDNLTKQEVLQLAKISQKLMKQSTE</sequence>
<keyword evidence="2" id="KW-0238">DNA-binding</keyword>
<keyword evidence="6" id="KW-1185">Reference proteome</keyword>
<dbReference type="PANTHER" id="PTHR42756:SF1">
    <property type="entry name" value="TRANSCRIPTIONAL REPRESSOR OF EMRAB OPERON"/>
    <property type="match status" value="1"/>
</dbReference>
<dbReference type="InterPro" id="IPR036388">
    <property type="entry name" value="WH-like_DNA-bd_sf"/>
</dbReference>
<evidence type="ECO:0000259" key="4">
    <source>
        <dbReference type="PROSITE" id="PS50995"/>
    </source>
</evidence>
<dbReference type="InterPro" id="IPR000835">
    <property type="entry name" value="HTH_MarR-typ"/>
</dbReference>
<gene>
    <name evidence="5" type="ORF">BCR24_03955</name>
</gene>
<dbReference type="GO" id="GO:0003677">
    <property type="term" value="F:DNA binding"/>
    <property type="evidence" value="ECO:0007669"/>
    <property type="project" value="UniProtKB-KW"/>
</dbReference>
<dbReference type="AlphaFoldDB" id="A0A1E5HBH8"/>
<name>A0A1E5HBH8_9ENTE</name>
<dbReference type="EMBL" id="MIKC01000023">
    <property type="protein sequence ID" value="OEG22294.1"/>
    <property type="molecule type" value="Genomic_DNA"/>
</dbReference>
<reference evidence="6" key="1">
    <citation type="submission" date="2016-09" db="EMBL/GenBank/DDBJ databases">
        <authorList>
            <person name="Gulvik C.A."/>
        </authorList>
    </citation>
    <scope>NUCLEOTIDE SEQUENCE [LARGE SCALE GENOMIC DNA]</scope>
    <source>
        <strain evidence="6">LMG 26676</strain>
    </source>
</reference>
<evidence type="ECO:0000256" key="2">
    <source>
        <dbReference type="ARBA" id="ARBA00023125"/>
    </source>
</evidence>
<dbReference type="PRINTS" id="PR00598">
    <property type="entry name" value="HTHMARR"/>
</dbReference>
<dbReference type="RefSeq" id="WP_069640403.1">
    <property type="nucleotide sequence ID" value="NZ_JAFBEZ010000009.1"/>
</dbReference>
<dbReference type="GO" id="GO:0003700">
    <property type="term" value="F:DNA-binding transcription factor activity"/>
    <property type="evidence" value="ECO:0007669"/>
    <property type="project" value="InterPro"/>
</dbReference>
<keyword evidence="1" id="KW-0805">Transcription regulation</keyword>
<evidence type="ECO:0000256" key="3">
    <source>
        <dbReference type="ARBA" id="ARBA00023163"/>
    </source>
</evidence>
<evidence type="ECO:0000313" key="5">
    <source>
        <dbReference type="EMBL" id="OEG22294.1"/>
    </source>
</evidence>
<dbReference type="STRING" id="1131292.BCR24_03955"/>
<dbReference type="SUPFAM" id="SSF46785">
    <property type="entry name" value="Winged helix' DNA-binding domain"/>
    <property type="match status" value="1"/>
</dbReference>